<dbReference type="InterPro" id="IPR030395">
    <property type="entry name" value="GP_PDE_dom"/>
</dbReference>
<dbReference type="OrthoDB" id="1058301at2759"/>
<feature type="domain" description="GP-PDE" evidence="2">
    <location>
        <begin position="1"/>
        <end position="242"/>
    </location>
</feature>
<dbReference type="Proteomes" id="UP000756346">
    <property type="component" value="Unassembled WGS sequence"/>
</dbReference>
<dbReference type="CDD" id="cd08570">
    <property type="entry name" value="GDPD_YPL206cp_fungi"/>
    <property type="match status" value="1"/>
</dbReference>
<evidence type="ECO:0000259" key="2">
    <source>
        <dbReference type="PROSITE" id="PS51704"/>
    </source>
</evidence>
<name>A0A9P8Y079_9PEZI</name>
<evidence type="ECO:0000313" key="3">
    <source>
        <dbReference type="EMBL" id="KAH7026106.1"/>
    </source>
</evidence>
<accession>A0A9P8Y079</accession>
<dbReference type="InterPro" id="IPR017946">
    <property type="entry name" value="PLC-like_Pdiesterase_TIM-brl"/>
</dbReference>
<dbReference type="GO" id="GO:0006629">
    <property type="term" value="P:lipid metabolic process"/>
    <property type="evidence" value="ECO:0007669"/>
    <property type="project" value="InterPro"/>
</dbReference>
<dbReference type="PANTHER" id="PTHR43805:SF1">
    <property type="entry name" value="GP-PDE DOMAIN-CONTAINING PROTEIN"/>
    <property type="match status" value="1"/>
</dbReference>
<dbReference type="GeneID" id="70179945"/>
<reference evidence="3" key="1">
    <citation type="journal article" date="2021" name="Nat. Commun.">
        <title>Genetic determinants of endophytism in the Arabidopsis root mycobiome.</title>
        <authorList>
            <person name="Mesny F."/>
            <person name="Miyauchi S."/>
            <person name="Thiergart T."/>
            <person name="Pickel B."/>
            <person name="Atanasova L."/>
            <person name="Karlsson M."/>
            <person name="Huettel B."/>
            <person name="Barry K.W."/>
            <person name="Haridas S."/>
            <person name="Chen C."/>
            <person name="Bauer D."/>
            <person name="Andreopoulos W."/>
            <person name="Pangilinan J."/>
            <person name="LaButti K."/>
            <person name="Riley R."/>
            <person name="Lipzen A."/>
            <person name="Clum A."/>
            <person name="Drula E."/>
            <person name="Henrissat B."/>
            <person name="Kohler A."/>
            <person name="Grigoriev I.V."/>
            <person name="Martin F.M."/>
            <person name="Hacquard S."/>
        </authorList>
    </citation>
    <scope>NUCLEOTIDE SEQUENCE</scope>
    <source>
        <strain evidence="3">MPI-CAGE-CH-0230</strain>
    </source>
</reference>
<proteinExistence type="predicted"/>
<organism evidence="3 4">
    <name type="scientific">Microdochium trichocladiopsis</name>
    <dbReference type="NCBI Taxonomy" id="1682393"/>
    <lineage>
        <taxon>Eukaryota</taxon>
        <taxon>Fungi</taxon>
        <taxon>Dikarya</taxon>
        <taxon>Ascomycota</taxon>
        <taxon>Pezizomycotina</taxon>
        <taxon>Sordariomycetes</taxon>
        <taxon>Xylariomycetidae</taxon>
        <taxon>Xylariales</taxon>
        <taxon>Microdochiaceae</taxon>
        <taxon>Microdochium</taxon>
    </lineage>
</organism>
<feature type="transmembrane region" description="Helical" evidence="1">
    <location>
        <begin position="267"/>
        <end position="288"/>
    </location>
</feature>
<comment type="caution">
    <text evidence="3">The sequence shown here is derived from an EMBL/GenBank/DDBJ whole genome shotgun (WGS) entry which is preliminary data.</text>
</comment>
<keyword evidence="1" id="KW-0812">Transmembrane</keyword>
<sequence>PLAIAHRGYCAVAPENSLLAFRKAVEVGAHAIETDLHLSKDGVVVLTHDASLKRTFGLDSNVADHDWSVLSTLRSIKEPHEPMIRLVDLLEYLTTPGLEHIWIMLDIKRDDDAEDLMRRTAAAIASVPSKHGWSDRILLCCWTAVYIRLSRKYLPAFPLANVTWSPFYAGAVAEAVPDAALSVHRLALYSPFGQLLMRRVRRSGNHPLYSWTINEESWMEWAIRRRLDGIITDDPKLYLEVCKRYRRESGLQRARRRWSLHNTRQALHAWFEVLYFIWAFFVGGLVAFKKAFNPRLVSGELGGDS</sequence>
<evidence type="ECO:0000256" key="1">
    <source>
        <dbReference type="SAM" id="Phobius"/>
    </source>
</evidence>
<dbReference type="GO" id="GO:0008081">
    <property type="term" value="F:phosphoric diester hydrolase activity"/>
    <property type="evidence" value="ECO:0007669"/>
    <property type="project" value="InterPro"/>
</dbReference>
<dbReference type="Gene3D" id="3.20.20.190">
    <property type="entry name" value="Phosphatidylinositol (PI) phosphodiesterase"/>
    <property type="match status" value="1"/>
</dbReference>
<feature type="non-terminal residue" evidence="3">
    <location>
        <position position="1"/>
    </location>
</feature>
<keyword evidence="4" id="KW-1185">Reference proteome</keyword>
<dbReference type="AlphaFoldDB" id="A0A9P8Y079"/>
<dbReference type="PANTHER" id="PTHR43805">
    <property type="entry name" value="GLYCEROPHOSPHORYL DIESTER PHOSPHODIESTERASE"/>
    <property type="match status" value="1"/>
</dbReference>
<gene>
    <name evidence="3" type="ORF">B0I36DRAFT_248571</name>
</gene>
<dbReference type="PROSITE" id="PS51704">
    <property type="entry name" value="GP_PDE"/>
    <property type="match status" value="1"/>
</dbReference>
<dbReference type="Pfam" id="PF03009">
    <property type="entry name" value="GDPD"/>
    <property type="match status" value="1"/>
</dbReference>
<protein>
    <submittedName>
        <fullName evidence="3">PLC-like phosphodiesterase</fullName>
    </submittedName>
</protein>
<evidence type="ECO:0000313" key="4">
    <source>
        <dbReference type="Proteomes" id="UP000756346"/>
    </source>
</evidence>
<keyword evidence="1" id="KW-1133">Transmembrane helix</keyword>
<keyword evidence="1" id="KW-0472">Membrane</keyword>
<dbReference type="EMBL" id="JAGTJQ010000008">
    <property type="protein sequence ID" value="KAH7026106.1"/>
    <property type="molecule type" value="Genomic_DNA"/>
</dbReference>
<dbReference type="RefSeq" id="XP_046009323.1">
    <property type="nucleotide sequence ID" value="XM_046150399.1"/>
</dbReference>
<dbReference type="SUPFAM" id="SSF51695">
    <property type="entry name" value="PLC-like phosphodiesterases"/>
    <property type="match status" value="1"/>
</dbReference>